<organism evidence="1 2">
    <name type="scientific">Liparis tanakae</name>
    <name type="common">Tanaka's snailfish</name>
    <dbReference type="NCBI Taxonomy" id="230148"/>
    <lineage>
        <taxon>Eukaryota</taxon>
        <taxon>Metazoa</taxon>
        <taxon>Chordata</taxon>
        <taxon>Craniata</taxon>
        <taxon>Vertebrata</taxon>
        <taxon>Euteleostomi</taxon>
        <taxon>Actinopterygii</taxon>
        <taxon>Neopterygii</taxon>
        <taxon>Teleostei</taxon>
        <taxon>Neoteleostei</taxon>
        <taxon>Acanthomorphata</taxon>
        <taxon>Eupercaria</taxon>
        <taxon>Perciformes</taxon>
        <taxon>Cottioidei</taxon>
        <taxon>Cottales</taxon>
        <taxon>Liparidae</taxon>
        <taxon>Liparis</taxon>
    </lineage>
</organism>
<dbReference type="Proteomes" id="UP000314294">
    <property type="component" value="Unassembled WGS sequence"/>
</dbReference>
<keyword evidence="2" id="KW-1185">Reference proteome</keyword>
<evidence type="ECO:0000313" key="1">
    <source>
        <dbReference type="EMBL" id="TNN38216.1"/>
    </source>
</evidence>
<evidence type="ECO:0000313" key="2">
    <source>
        <dbReference type="Proteomes" id="UP000314294"/>
    </source>
</evidence>
<sequence length="84" mass="9032">MALLSSVSQASASAATFDNLPPYALQGSVLTDWGSLCCTAGVLQLELLNAVKLQRNMDAVLHGARYLKRCRMDELMCSGILNTL</sequence>
<gene>
    <name evidence="1" type="ORF">EYF80_051615</name>
</gene>
<name>A0A4Z2FAE3_9TELE</name>
<proteinExistence type="predicted"/>
<comment type="caution">
    <text evidence="1">The sequence shown here is derived from an EMBL/GenBank/DDBJ whole genome shotgun (WGS) entry which is preliminary data.</text>
</comment>
<reference evidence="1 2" key="1">
    <citation type="submission" date="2019-03" db="EMBL/GenBank/DDBJ databases">
        <title>First draft genome of Liparis tanakae, snailfish: a comprehensive survey of snailfish specific genes.</title>
        <authorList>
            <person name="Kim W."/>
            <person name="Song I."/>
            <person name="Jeong J.-H."/>
            <person name="Kim D."/>
            <person name="Kim S."/>
            <person name="Ryu S."/>
            <person name="Song J.Y."/>
            <person name="Lee S.K."/>
        </authorList>
    </citation>
    <scope>NUCLEOTIDE SEQUENCE [LARGE SCALE GENOMIC DNA]</scope>
    <source>
        <tissue evidence="1">Muscle</tissue>
    </source>
</reference>
<protein>
    <submittedName>
        <fullName evidence="1">Uncharacterized protein</fullName>
    </submittedName>
</protein>
<dbReference type="AlphaFoldDB" id="A0A4Z2FAE3"/>
<dbReference type="EMBL" id="SRLO01001393">
    <property type="protein sequence ID" value="TNN38216.1"/>
    <property type="molecule type" value="Genomic_DNA"/>
</dbReference>
<accession>A0A4Z2FAE3</accession>